<name>A0ABY7LQA4_9BACT</name>
<reference evidence="1 2" key="1">
    <citation type="submission" date="2022-12" db="EMBL/GenBank/DDBJ databases">
        <title>Hymenobacter canadensis sp. nov. isolated from lake water of the Cambridge Bay, Canada.</title>
        <authorList>
            <person name="Kim W.H."/>
            <person name="Lee Y.M."/>
        </authorList>
    </citation>
    <scope>NUCLEOTIDE SEQUENCE [LARGE SCALE GENOMIC DNA]</scope>
    <source>
        <strain evidence="1 2">PAMC 29467</strain>
    </source>
</reference>
<sequence>MLGGRLAGAAIAGSIGTNQPQLYELRLASGRVATSLQPVGADGFAAAADTAAIYLYRRADAGPATPLRVLVDGKEAGQLGPGQYLALNWRDKRRDMAICVQGEQEKCHTFMPLFGTTTFLACAPGSGAAAPTVQPVAAKEGLFQLKHIKARERKPAN</sequence>
<keyword evidence="2" id="KW-1185">Reference proteome</keyword>
<dbReference type="EMBL" id="CP114767">
    <property type="protein sequence ID" value="WBA42071.1"/>
    <property type="molecule type" value="Genomic_DNA"/>
</dbReference>
<organism evidence="1 2">
    <name type="scientific">Hymenobacter canadensis</name>
    <dbReference type="NCBI Taxonomy" id="2999067"/>
    <lineage>
        <taxon>Bacteria</taxon>
        <taxon>Pseudomonadati</taxon>
        <taxon>Bacteroidota</taxon>
        <taxon>Cytophagia</taxon>
        <taxon>Cytophagales</taxon>
        <taxon>Hymenobacteraceae</taxon>
        <taxon>Hymenobacter</taxon>
    </lineage>
</organism>
<evidence type="ECO:0000313" key="2">
    <source>
        <dbReference type="Proteomes" id="UP001211005"/>
    </source>
</evidence>
<proteinExistence type="predicted"/>
<dbReference type="RefSeq" id="WP_269560129.1">
    <property type="nucleotide sequence ID" value="NZ_CP114767.1"/>
</dbReference>
<evidence type="ECO:0000313" key="1">
    <source>
        <dbReference type="EMBL" id="WBA42071.1"/>
    </source>
</evidence>
<accession>A0ABY7LQA4</accession>
<gene>
    <name evidence="1" type="ORF">O3303_00600</name>
</gene>
<dbReference type="Proteomes" id="UP001211005">
    <property type="component" value="Chromosome"/>
</dbReference>
<protein>
    <submittedName>
        <fullName evidence="1">Uncharacterized protein</fullName>
    </submittedName>
</protein>